<gene>
    <name evidence="8" type="ORF">ACFHYQ_08485</name>
</gene>
<dbReference type="PANTHER" id="PTHR43756:SF1">
    <property type="entry name" value="3-PHENYLPROPIONATE_CINNAMIC ACID DIOXYGENASE SUBUNIT ALPHA"/>
    <property type="match status" value="1"/>
</dbReference>
<keyword evidence="4" id="KW-0560">Oxidoreductase</keyword>
<comment type="similarity">
    <text evidence="1">Belongs to the bacterial ring-hydroxylating dioxygenase alpha subunit family.</text>
</comment>
<evidence type="ECO:0000313" key="8">
    <source>
        <dbReference type="EMBL" id="MFC0862332.1"/>
    </source>
</evidence>
<dbReference type="SUPFAM" id="SSF55961">
    <property type="entry name" value="Bet v1-like"/>
    <property type="match status" value="1"/>
</dbReference>
<evidence type="ECO:0000256" key="4">
    <source>
        <dbReference type="ARBA" id="ARBA00023002"/>
    </source>
</evidence>
<evidence type="ECO:0000256" key="2">
    <source>
        <dbReference type="ARBA" id="ARBA00022714"/>
    </source>
</evidence>
<keyword evidence="2" id="KW-0001">2Fe-2S</keyword>
<feature type="domain" description="Rieske" evidence="7">
    <location>
        <begin position="41"/>
        <end position="139"/>
    </location>
</feature>
<dbReference type="SUPFAM" id="SSF50022">
    <property type="entry name" value="ISP domain"/>
    <property type="match status" value="1"/>
</dbReference>
<keyword evidence="5" id="KW-0408">Iron</keyword>
<keyword evidence="6" id="KW-0411">Iron-sulfur</keyword>
<dbReference type="PRINTS" id="PR00090">
    <property type="entry name" value="RNGDIOXGNASE"/>
</dbReference>
<dbReference type="Gene3D" id="2.102.10.10">
    <property type="entry name" value="Rieske [2Fe-2S] iron-sulphur domain"/>
    <property type="match status" value="1"/>
</dbReference>
<evidence type="ECO:0000256" key="1">
    <source>
        <dbReference type="ARBA" id="ARBA00008751"/>
    </source>
</evidence>
<sequence length="459" mass="52204">MTTLGNLEQAVSWRSGKISPTIYFDEEVYALEQERIFGATWIPVGHADMVREPSSYITNYIGEVPVIILRDPSGTVRGFVNRCRHRGNKVCLFDRGKAHSFTCSYHGWTYGLDGSLVGVPREHDLYGPDFDRRNWGLEEIPVADFKGLLFASLDKNITPFEQWLGDDTRWWLETFVLGEPVGGLEALPGWHRYQTPGNWKLMAENFIGDNYHVALTHASWLRAAAELREQGSQIPMITSPLPLRTKAPTYEVTAGYGSGCPLGIGAMRLYSDTMFERDLEEAKRLGPDVVEWLRDRQNRLDKALDGINPAPYGFVNGLLFPTLGLMGYISPMIGRHLMVFHPHGVNEHEIWQWTMVEREAPEVVKEIAVQRVYQGQHMAGVIAPDDVENFERVVEAMRAKRTWELPFNFEVHLNDDEDQLPGVPGNVGKEPSEVNQRQFYRFWLELMRREPAAQSQGGA</sequence>
<evidence type="ECO:0000256" key="6">
    <source>
        <dbReference type="ARBA" id="ARBA00023014"/>
    </source>
</evidence>
<dbReference type="Gene3D" id="3.90.380.10">
    <property type="entry name" value="Naphthalene 1,2-dioxygenase Alpha Subunit, Chain A, domain 1"/>
    <property type="match status" value="1"/>
</dbReference>
<dbReference type="RefSeq" id="WP_394300546.1">
    <property type="nucleotide sequence ID" value="NZ_JBHMQT010000012.1"/>
</dbReference>
<evidence type="ECO:0000256" key="3">
    <source>
        <dbReference type="ARBA" id="ARBA00022723"/>
    </source>
</evidence>
<protein>
    <submittedName>
        <fullName evidence="8">SRPBCC family protein</fullName>
    </submittedName>
</protein>
<dbReference type="CDD" id="cd03469">
    <property type="entry name" value="Rieske_RO_Alpha_N"/>
    <property type="match status" value="1"/>
</dbReference>
<accession>A0ABV6U1J4</accession>
<dbReference type="EMBL" id="JBHMQT010000012">
    <property type="protein sequence ID" value="MFC0862332.1"/>
    <property type="molecule type" value="Genomic_DNA"/>
</dbReference>
<dbReference type="InterPro" id="IPR001663">
    <property type="entry name" value="Rng_hydr_dOase-A"/>
</dbReference>
<dbReference type="PANTHER" id="PTHR43756">
    <property type="entry name" value="CHOLINE MONOOXYGENASE, CHLOROPLASTIC"/>
    <property type="match status" value="1"/>
</dbReference>
<keyword evidence="3" id="KW-0479">Metal-binding</keyword>
<dbReference type="InterPro" id="IPR036922">
    <property type="entry name" value="Rieske_2Fe-2S_sf"/>
</dbReference>
<evidence type="ECO:0000259" key="7">
    <source>
        <dbReference type="PROSITE" id="PS51296"/>
    </source>
</evidence>
<dbReference type="InterPro" id="IPR017941">
    <property type="entry name" value="Rieske_2Fe-2S"/>
</dbReference>
<organism evidence="8 9">
    <name type="scientific">Sphaerimonospora cavernae</name>
    <dbReference type="NCBI Taxonomy" id="1740611"/>
    <lineage>
        <taxon>Bacteria</taxon>
        <taxon>Bacillati</taxon>
        <taxon>Actinomycetota</taxon>
        <taxon>Actinomycetes</taxon>
        <taxon>Streptosporangiales</taxon>
        <taxon>Streptosporangiaceae</taxon>
        <taxon>Sphaerimonospora</taxon>
    </lineage>
</organism>
<reference evidence="8 9" key="1">
    <citation type="submission" date="2024-09" db="EMBL/GenBank/DDBJ databases">
        <authorList>
            <person name="Sun Q."/>
            <person name="Mori K."/>
        </authorList>
    </citation>
    <scope>NUCLEOTIDE SEQUENCE [LARGE SCALE GENOMIC DNA]</scope>
    <source>
        <strain evidence="8 9">TBRC 1851</strain>
    </source>
</reference>
<evidence type="ECO:0000256" key="5">
    <source>
        <dbReference type="ARBA" id="ARBA00023004"/>
    </source>
</evidence>
<dbReference type="InterPro" id="IPR015879">
    <property type="entry name" value="Ring_hydroxy_dOase_asu_C_dom"/>
</dbReference>
<evidence type="ECO:0000313" key="9">
    <source>
        <dbReference type="Proteomes" id="UP001589870"/>
    </source>
</evidence>
<keyword evidence="9" id="KW-1185">Reference proteome</keyword>
<name>A0ABV6U1J4_9ACTN</name>
<dbReference type="Pfam" id="PF00355">
    <property type="entry name" value="Rieske"/>
    <property type="match status" value="1"/>
</dbReference>
<comment type="caution">
    <text evidence="8">The sequence shown here is derived from an EMBL/GenBank/DDBJ whole genome shotgun (WGS) entry which is preliminary data.</text>
</comment>
<proteinExistence type="inferred from homology"/>
<dbReference type="Pfam" id="PF00848">
    <property type="entry name" value="Ring_hydroxyl_A"/>
    <property type="match status" value="1"/>
</dbReference>
<dbReference type="Proteomes" id="UP001589870">
    <property type="component" value="Unassembled WGS sequence"/>
</dbReference>
<dbReference type="PROSITE" id="PS51296">
    <property type="entry name" value="RIESKE"/>
    <property type="match status" value="1"/>
</dbReference>